<protein>
    <recommendedName>
        <fullName evidence="5">DUF2628 domain-containing protein</fullName>
    </recommendedName>
</protein>
<name>A0A059KRX8_9BURK</name>
<reference evidence="3 4" key="1">
    <citation type="journal article" date="2014" name="FEMS Microbiol. Ecol.">
        <title>Sphaerotilus natans encrusted with nanoball-shaped Fe(III) oxide minerals formed by nitrate-reducing mixotrophic Fe(II) oxidation.</title>
        <authorList>
            <person name="Park S."/>
            <person name="Kim D.H."/>
            <person name="Lee J.H."/>
            <person name="Hur H.G."/>
        </authorList>
    </citation>
    <scope>NUCLEOTIDE SEQUENCE [LARGE SCALE GENOMIC DNA]</scope>
    <source>
        <strain evidence="3 4">DSM 6575</strain>
    </source>
</reference>
<evidence type="ECO:0008006" key="5">
    <source>
        <dbReference type="Google" id="ProtNLM"/>
    </source>
</evidence>
<organism evidence="3 4">
    <name type="scientific">Sphaerotilus natans subsp. natans DSM 6575</name>
    <dbReference type="NCBI Taxonomy" id="1286631"/>
    <lineage>
        <taxon>Bacteria</taxon>
        <taxon>Pseudomonadati</taxon>
        <taxon>Pseudomonadota</taxon>
        <taxon>Betaproteobacteria</taxon>
        <taxon>Burkholderiales</taxon>
        <taxon>Sphaerotilaceae</taxon>
        <taxon>Sphaerotilus</taxon>
    </lineage>
</organism>
<dbReference type="RefSeq" id="WP_037477486.1">
    <property type="nucleotide sequence ID" value="NZ_AZRA01000007.1"/>
</dbReference>
<proteinExistence type="predicted"/>
<evidence type="ECO:0000313" key="3">
    <source>
        <dbReference type="EMBL" id="KDB54100.1"/>
    </source>
</evidence>
<feature type="region of interest" description="Disordered" evidence="1">
    <location>
        <begin position="1"/>
        <end position="27"/>
    </location>
</feature>
<gene>
    <name evidence="3" type="ORF">X805_03230</name>
</gene>
<dbReference type="AlphaFoldDB" id="A0A059KRX8"/>
<feature type="transmembrane region" description="Helical" evidence="2">
    <location>
        <begin position="43"/>
        <end position="60"/>
    </location>
</feature>
<keyword evidence="2" id="KW-1133">Transmembrane helix</keyword>
<dbReference type="Proteomes" id="UP000026714">
    <property type="component" value="Unassembled WGS sequence"/>
</dbReference>
<feature type="compositionally biased region" description="Low complexity" evidence="1">
    <location>
        <begin position="1"/>
        <end position="12"/>
    </location>
</feature>
<keyword evidence="4" id="KW-1185">Reference proteome</keyword>
<dbReference type="EMBL" id="AZRA01000007">
    <property type="protein sequence ID" value="KDB54100.1"/>
    <property type="molecule type" value="Genomic_DNA"/>
</dbReference>
<accession>A0A059KRX8</accession>
<sequence length="135" mass="14895">MRKTAPSADMPSVPVPPAPAPMPGSGVPRELLMRHPRTGEERIAPVGYAWSVLLAGPFVLARRGDWSMALACLLLPLLGQVLLAPQANRRHLRRLVARGYRAVSTVPGRVSHVEWALGMQIPRYSGRREDISRFE</sequence>
<keyword evidence="2" id="KW-0812">Transmembrane</keyword>
<comment type="caution">
    <text evidence="3">The sequence shown here is derived from an EMBL/GenBank/DDBJ whole genome shotgun (WGS) entry which is preliminary data.</text>
</comment>
<keyword evidence="2" id="KW-0472">Membrane</keyword>
<feature type="transmembrane region" description="Helical" evidence="2">
    <location>
        <begin position="66"/>
        <end position="84"/>
    </location>
</feature>
<feature type="compositionally biased region" description="Pro residues" evidence="1">
    <location>
        <begin position="13"/>
        <end position="22"/>
    </location>
</feature>
<evidence type="ECO:0000256" key="2">
    <source>
        <dbReference type="SAM" id="Phobius"/>
    </source>
</evidence>
<evidence type="ECO:0000256" key="1">
    <source>
        <dbReference type="SAM" id="MobiDB-lite"/>
    </source>
</evidence>
<evidence type="ECO:0000313" key="4">
    <source>
        <dbReference type="Proteomes" id="UP000026714"/>
    </source>
</evidence>